<dbReference type="InterPro" id="IPR018422">
    <property type="entry name" value="Cation/H_exchanger_CPA1"/>
</dbReference>
<dbReference type="FunFam" id="2.60.120.10:FF:000067">
    <property type="entry name" value="Solute carrier family 9 member C1"/>
    <property type="match status" value="1"/>
</dbReference>
<feature type="transmembrane region" description="Helical" evidence="10">
    <location>
        <begin position="632"/>
        <end position="652"/>
    </location>
</feature>
<dbReference type="Gene3D" id="1.20.120.350">
    <property type="entry name" value="Voltage-gated potassium channels. Chain C"/>
    <property type="match status" value="1"/>
</dbReference>
<feature type="transmembrane region" description="Helical" evidence="10">
    <location>
        <begin position="350"/>
        <end position="370"/>
    </location>
</feature>
<dbReference type="STRING" id="885580.ENSFDAP00000019404"/>
<dbReference type="AlphaFoldDB" id="A0A091E6N7"/>
<comment type="subcellular location">
    <subcellularLocation>
        <location evidence="1">Membrane</location>
        <topology evidence="1">Multi-pass membrane protein</topology>
    </subcellularLocation>
</comment>
<dbReference type="InterPro" id="IPR006153">
    <property type="entry name" value="Cation/H_exchanger_TM"/>
</dbReference>
<evidence type="ECO:0000313" key="12">
    <source>
        <dbReference type="EMBL" id="KFO30766.1"/>
    </source>
</evidence>
<evidence type="ECO:0000256" key="10">
    <source>
        <dbReference type="SAM" id="Phobius"/>
    </source>
</evidence>
<evidence type="ECO:0000256" key="4">
    <source>
        <dbReference type="ARBA" id="ARBA00022989"/>
    </source>
</evidence>
<dbReference type="SUPFAM" id="SSF81324">
    <property type="entry name" value="Voltage-gated potassium channels"/>
    <property type="match status" value="1"/>
</dbReference>
<evidence type="ECO:0000313" key="13">
    <source>
        <dbReference type="Proteomes" id="UP000028990"/>
    </source>
</evidence>
<feature type="transmembrane region" description="Helical" evidence="10">
    <location>
        <begin position="307"/>
        <end position="330"/>
    </location>
</feature>
<feature type="transmembrane region" description="Helical" evidence="10">
    <location>
        <begin position="56"/>
        <end position="75"/>
    </location>
</feature>
<dbReference type="SUPFAM" id="SSF51206">
    <property type="entry name" value="cAMP-binding domain-like"/>
    <property type="match status" value="1"/>
</dbReference>
<evidence type="ECO:0000256" key="1">
    <source>
        <dbReference type="ARBA" id="ARBA00004141"/>
    </source>
</evidence>
<name>A0A091E6N7_FUKDA</name>
<accession>A0A091E6N7</accession>
<dbReference type="eggNOG" id="KOG1965">
    <property type="taxonomic scope" value="Eukaryota"/>
</dbReference>
<dbReference type="GO" id="GO:0015385">
    <property type="term" value="F:sodium:proton antiporter activity"/>
    <property type="evidence" value="ECO:0007669"/>
    <property type="project" value="InterPro"/>
</dbReference>
<dbReference type="InterPro" id="IPR000595">
    <property type="entry name" value="cNMP-bd_dom"/>
</dbReference>
<dbReference type="Pfam" id="PF00999">
    <property type="entry name" value="Na_H_Exchanger"/>
    <property type="match status" value="1"/>
</dbReference>
<feature type="transmembrane region" description="Helical" evidence="10">
    <location>
        <begin position="33"/>
        <end position="50"/>
    </location>
</feature>
<dbReference type="CDD" id="cd00038">
    <property type="entry name" value="CAP_ED"/>
    <property type="match status" value="1"/>
</dbReference>
<keyword evidence="6" id="KW-0406">Ion transport</keyword>
<feature type="transmembrane region" description="Helical" evidence="10">
    <location>
        <begin position="391"/>
        <end position="411"/>
    </location>
</feature>
<dbReference type="InterPro" id="IPR018490">
    <property type="entry name" value="cNMP-bd_dom_sf"/>
</dbReference>
<keyword evidence="7 10" id="KW-0472">Membrane</keyword>
<dbReference type="InterPro" id="IPR014710">
    <property type="entry name" value="RmlC-like_jellyroll"/>
</dbReference>
<keyword evidence="13" id="KW-1185">Reference proteome</keyword>
<feature type="transmembrane region" description="Helical" evidence="10">
    <location>
        <begin position="188"/>
        <end position="210"/>
    </location>
</feature>
<feature type="compositionally biased region" description="Basic and acidic residues" evidence="9">
    <location>
        <begin position="1225"/>
        <end position="1237"/>
    </location>
</feature>
<keyword evidence="4 10" id="KW-1133">Transmembrane helix</keyword>
<feature type="domain" description="Cyclic nucleotide-binding" evidence="11">
    <location>
        <begin position="903"/>
        <end position="994"/>
    </location>
</feature>
<evidence type="ECO:0000256" key="8">
    <source>
        <dbReference type="ARBA" id="ARBA00023201"/>
    </source>
</evidence>
<evidence type="ECO:0000256" key="2">
    <source>
        <dbReference type="ARBA" id="ARBA00022448"/>
    </source>
</evidence>
<feature type="transmembrane region" description="Helical" evidence="10">
    <location>
        <begin position="664"/>
        <end position="682"/>
    </location>
</feature>
<feature type="transmembrane region" description="Helical" evidence="10">
    <location>
        <begin position="96"/>
        <end position="117"/>
    </location>
</feature>
<keyword evidence="2" id="KW-0813">Transport</keyword>
<evidence type="ECO:0000259" key="11">
    <source>
        <dbReference type="PROSITE" id="PS50042"/>
    </source>
</evidence>
<feature type="transmembrane region" description="Helical" evidence="10">
    <location>
        <begin position="222"/>
        <end position="242"/>
    </location>
</feature>
<dbReference type="Proteomes" id="UP000028990">
    <property type="component" value="Unassembled WGS sequence"/>
</dbReference>
<organism evidence="12 13">
    <name type="scientific">Fukomys damarensis</name>
    <name type="common">Damaraland mole rat</name>
    <name type="synonym">Cryptomys damarensis</name>
    <dbReference type="NCBI Taxonomy" id="885580"/>
    <lineage>
        <taxon>Eukaryota</taxon>
        <taxon>Metazoa</taxon>
        <taxon>Chordata</taxon>
        <taxon>Craniata</taxon>
        <taxon>Vertebrata</taxon>
        <taxon>Euteleostomi</taxon>
        <taxon>Mammalia</taxon>
        <taxon>Eutheria</taxon>
        <taxon>Euarchontoglires</taxon>
        <taxon>Glires</taxon>
        <taxon>Rodentia</taxon>
        <taxon>Hystricomorpha</taxon>
        <taxon>Bathyergidae</taxon>
        <taxon>Fukomys</taxon>
    </lineage>
</organism>
<dbReference type="Pfam" id="PF00027">
    <property type="entry name" value="cNMP_binding"/>
    <property type="match status" value="1"/>
</dbReference>
<dbReference type="GO" id="GO:0005886">
    <property type="term" value="C:plasma membrane"/>
    <property type="evidence" value="ECO:0007669"/>
    <property type="project" value="TreeGrafter"/>
</dbReference>
<dbReference type="GO" id="GO:0015386">
    <property type="term" value="F:potassium:proton antiporter activity"/>
    <property type="evidence" value="ECO:0007669"/>
    <property type="project" value="TreeGrafter"/>
</dbReference>
<feature type="transmembrane region" description="Helical" evidence="10">
    <location>
        <begin position="417"/>
        <end position="436"/>
    </location>
</feature>
<dbReference type="PANTHER" id="PTHR10110">
    <property type="entry name" value="SODIUM/HYDROGEN EXCHANGER"/>
    <property type="match status" value="1"/>
</dbReference>
<dbReference type="GO" id="GO:0098719">
    <property type="term" value="P:sodium ion import across plasma membrane"/>
    <property type="evidence" value="ECO:0007669"/>
    <property type="project" value="TreeGrafter"/>
</dbReference>
<protein>
    <submittedName>
        <fullName evidence="12">Sodium/hydrogen exchanger 10</fullName>
    </submittedName>
</protein>
<evidence type="ECO:0000256" key="3">
    <source>
        <dbReference type="ARBA" id="ARBA00022692"/>
    </source>
</evidence>
<feature type="transmembrane region" description="Helical" evidence="10">
    <location>
        <begin position="262"/>
        <end position="295"/>
    </location>
</feature>
<gene>
    <name evidence="12" type="ORF">H920_07869</name>
</gene>
<dbReference type="PROSITE" id="PS50042">
    <property type="entry name" value="CNMP_BINDING_3"/>
    <property type="match status" value="1"/>
</dbReference>
<keyword evidence="3 10" id="KW-0812">Transmembrane</keyword>
<evidence type="ECO:0000256" key="9">
    <source>
        <dbReference type="SAM" id="MobiDB-lite"/>
    </source>
</evidence>
<dbReference type="GO" id="GO:0051453">
    <property type="term" value="P:regulation of intracellular pH"/>
    <property type="evidence" value="ECO:0007669"/>
    <property type="project" value="TreeGrafter"/>
</dbReference>
<feature type="transmembrane region" description="Helical" evidence="10">
    <location>
        <begin position="156"/>
        <end position="176"/>
    </location>
</feature>
<feature type="region of interest" description="Disordered" evidence="9">
    <location>
        <begin position="1215"/>
        <end position="1246"/>
    </location>
</feature>
<keyword evidence="8" id="KW-0739">Sodium transport</keyword>
<dbReference type="PANTHER" id="PTHR10110:SF87">
    <property type="entry name" value="SODIUM_HYDROGEN EXCHANGER 10"/>
    <property type="match status" value="1"/>
</dbReference>
<dbReference type="Gene3D" id="2.60.120.10">
    <property type="entry name" value="Jelly Rolls"/>
    <property type="match status" value="1"/>
</dbReference>
<evidence type="ECO:0000256" key="5">
    <source>
        <dbReference type="ARBA" id="ARBA00023053"/>
    </source>
</evidence>
<keyword evidence="5" id="KW-0915">Sodium</keyword>
<reference evidence="12 13" key="1">
    <citation type="submission" date="2013-11" db="EMBL/GenBank/DDBJ databases">
        <title>The Damaraland mole rat (Fukomys damarensis) genome and evolution of African mole rats.</title>
        <authorList>
            <person name="Gladyshev V.N."/>
            <person name="Fang X."/>
        </authorList>
    </citation>
    <scope>NUCLEOTIDE SEQUENCE [LARGE SCALE GENOMIC DNA]</scope>
    <source>
        <tissue evidence="12">Liver</tissue>
    </source>
</reference>
<evidence type="ECO:0000256" key="6">
    <source>
        <dbReference type="ARBA" id="ARBA00023065"/>
    </source>
</evidence>
<feature type="transmembrane region" description="Helical" evidence="10">
    <location>
        <begin position="694"/>
        <end position="716"/>
    </location>
</feature>
<proteinExistence type="predicted"/>
<feature type="transmembrane region" description="Helical" evidence="10">
    <location>
        <begin position="123"/>
        <end position="144"/>
    </location>
</feature>
<dbReference type="InterPro" id="IPR027359">
    <property type="entry name" value="Volt_channel_dom_sf"/>
</dbReference>
<dbReference type="EMBL" id="KN122382">
    <property type="protein sequence ID" value="KFO30766.1"/>
    <property type="molecule type" value="Genomic_DNA"/>
</dbReference>
<sequence length="1246" mass="143203">MDEIDLSHVIFHNTSDTWLSFIQRVFLNSADDLPEIILIVSLICTIGAFLNMHLKIFLIPVPVILFLLGCCLEILSFTSFEIQRYAVTIQWMNPELFFGIFIPVIMFNVALEIDVYMLQKLMWQIFLIAIPGFFVNYMLILWYLQSVNKLLLKPMQWSLFSVILMSSDPLLTAAAIKDLGLSKSLISLINGESVITCVIALIVFSTTMDINMRSQHIVNHNLAHDIMLAIWTDIVGSLLFGILSSKLIQSWMSDIHFDDVSYTILIFTALYLIYYICELVGLSGIFTITSIGLFLNSTSFKPRIGTLLFELWDCLTFIALLMVFSFSGLLIPAHTYLYISFSDIYYSLNIYFTVLVFRFLLLLFLSPILTRFGRGFTWRWSLIIAWSEMKGIPNINMALLFAYSDASFGSVREKSQILFHGMTVCLINLIVHNFILPMAVTKLGLRDVTSTKYKSNLYTFQRFQELIKSTASTLKFDKDLANSEWSMVDKAILLQNPFALSQEEAKEREKLKCPSCNKEIDEAFTIEAMELAGNLLLSAQIASYRRQYKSEILSQNAVLVLVGASESFGEKKGEYINPEKIKKYFESKNLLGVFRKVLLNLLYNTKKDKGVPSKYHFLRTCHNIISINEFEYIGYLAILMNTFPIIISWISLLNEIYVYEIRHASYFFLTLYILEALLKITAMQKEYFSYSWNLFELAITFIGILDVILFETGFTAHNFILTEIMKNIPLLRIARVLKLITPKLLQIIDKKMSHQQSFRYAILKGYIQGEIDAMNIIDEIATSNQVKEMLLKRETKNMECAMKELGYLEYDHPEIGVTMKTKEEINVMLNMANEILKSFETKGIINKNESAEISKLIMSKKREIHDFQSIIKPLTVEEILYHIPWLEKNPKYIDFIQARARIVTFDCGNDIFQENDEPRGIYIIISGMVKLQREKSDSEVDYILLESEERAYPIANKDYVLGGETIGELNCLTDEPMQYSATCKTVVETYFIPKAHLYEGFQKYCPLIEQKMWLKIGRGVAARKIREHLSYEDWDYTMQLKLSNIYVKDIPRIIKTDIYEENVTYVFLIHGTVEDCHLRKIYKAPFLIPATCHQIQGTEDFTKIVIIRTSIDMKKIKWNTSKFVPVFGIPSVSESLASSSPLHTPFSFLFSVQLSRTTQPLSSGAVLSDCKACKKEVVKPIKGPGLREGAEKSKEWGIIYRGKAGGIKTFKRSLGIRGSVMPSKEQPDERTQPHQDFESMELQSSH</sequence>
<evidence type="ECO:0000256" key="7">
    <source>
        <dbReference type="ARBA" id="ARBA00023136"/>
    </source>
</evidence>